<keyword evidence="3" id="KW-1185">Reference proteome</keyword>
<dbReference type="EMBL" id="VIGC01000004">
    <property type="protein sequence ID" value="TQE97145.1"/>
    <property type="molecule type" value="Genomic_DNA"/>
</dbReference>
<protein>
    <submittedName>
        <fullName evidence="2">Sugar phosphate isomerase/epimerase</fullName>
    </submittedName>
</protein>
<comment type="caution">
    <text evidence="2">The sequence shown here is derived from an EMBL/GenBank/DDBJ whole genome shotgun (WGS) entry which is preliminary data.</text>
</comment>
<evidence type="ECO:0000313" key="3">
    <source>
        <dbReference type="Proteomes" id="UP000317371"/>
    </source>
</evidence>
<evidence type="ECO:0000259" key="1">
    <source>
        <dbReference type="Pfam" id="PF01261"/>
    </source>
</evidence>
<dbReference type="GO" id="GO:0016853">
    <property type="term" value="F:isomerase activity"/>
    <property type="evidence" value="ECO:0007669"/>
    <property type="project" value="UniProtKB-KW"/>
</dbReference>
<dbReference type="OrthoDB" id="9782669at2"/>
<reference evidence="2 3" key="1">
    <citation type="submission" date="2019-06" db="EMBL/GenBank/DDBJ databases">
        <title>Genome sequence of Litorilinea aerophila BAA-2444.</title>
        <authorList>
            <person name="Maclea K.S."/>
            <person name="Maurais E.G."/>
            <person name="Iannazzi L.C."/>
        </authorList>
    </citation>
    <scope>NUCLEOTIDE SEQUENCE [LARGE SCALE GENOMIC DNA]</scope>
    <source>
        <strain evidence="2 3">ATCC BAA-2444</strain>
    </source>
</reference>
<organism evidence="2 3">
    <name type="scientific">Litorilinea aerophila</name>
    <dbReference type="NCBI Taxonomy" id="1204385"/>
    <lineage>
        <taxon>Bacteria</taxon>
        <taxon>Bacillati</taxon>
        <taxon>Chloroflexota</taxon>
        <taxon>Caldilineae</taxon>
        <taxon>Caldilineales</taxon>
        <taxon>Caldilineaceae</taxon>
        <taxon>Litorilinea</taxon>
    </lineage>
</organism>
<feature type="domain" description="Xylose isomerase-like TIM barrel" evidence="1">
    <location>
        <begin position="20"/>
        <end position="264"/>
    </location>
</feature>
<dbReference type="Pfam" id="PF01261">
    <property type="entry name" value="AP_endonuc_2"/>
    <property type="match status" value="1"/>
</dbReference>
<dbReference type="InterPro" id="IPR036237">
    <property type="entry name" value="Xyl_isomerase-like_sf"/>
</dbReference>
<gene>
    <name evidence="2" type="ORF">FKZ61_03730</name>
</gene>
<dbReference type="SUPFAM" id="SSF51658">
    <property type="entry name" value="Xylose isomerase-like"/>
    <property type="match status" value="1"/>
</dbReference>
<dbReference type="InterPro" id="IPR013022">
    <property type="entry name" value="Xyl_isomerase-like_TIM-brl"/>
</dbReference>
<dbReference type="RefSeq" id="WP_141608741.1">
    <property type="nucleotide sequence ID" value="NZ_VIGC02000004.1"/>
</dbReference>
<dbReference type="Proteomes" id="UP000317371">
    <property type="component" value="Unassembled WGS sequence"/>
</dbReference>
<dbReference type="PANTHER" id="PTHR12110:SF41">
    <property type="entry name" value="INOSOSE DEHYDRATASE"/>
    <property type="match status" value="1"/>
</dbReference>
<accession>A0A540VK40</accession>
<name>A0A540VK40_9CHLR</name>
<evidence type="ECO:0000313" key="2">
    <source>
        <dbReference type="EMBL" id="TQE97145.1"/>
    </source>
</evidence>
<dbReference type="PANTHER" id="PTHR12110">
    <property type="entry name" value="HYDROXYPYRUVATE ISOMERASE"/>
    <property type="match status" value="1"/>
</dbReference>
<dbReference type="Gene3D" id="3.20.20.150">
    <property type="entry name" value="Divalent-metal-dependent TIM barrel enzymes"/>
    <property type="match status" value="1"/>
</dbReference>
<keyword evidence="2" id="KW-0413">Isomerase</keyword>
<dbReference type="AlphaFoldDB" id="A0A540VK40"/>
<dbReference type="InParanoid" id="A0A540VK40"/>
<sequence>MQIGLNSGIFPATWSPADKVDATARVGAAGLELNIDAGQLWTQRLDRAARQALRRQAQDAGVAITSLCLNAHWIFNLASPDVRIRDLGVSLLLDAIDMAAELGAGAVLVPGCDQEESPEHKWQLFRDGVMQGIARAEKAGVTLALEAVGKPFLFNTEKLLRMIEDCGGSQALGIYLDVGNATHGGMDPAAEIRAAQGRATLVHVKDWNPAQPTERRLGAGGVDFASALAALRAIGYDGFLVVELPPDPADPDAVARHSVQFLQEVLHG</sequence>
<dbReference type="InterPro" id="IPR050312">
    <property type="entry name" value="IolE/XylAMocC-like"/>
</dbReference>
<proteinExistence type="predicted"/>